<comment type="similarity">
    <text evidence="4">In the N-terminal section; belongs to the AAA ATPase family.</text>
</comment>
<evidence type="ECO:0000256" key="3">
    <source>
        <dbReference type="ARBA" id="ARBA00010044"/>
    </source>
</evidence>
<dbReference type="InterPro" id="IPR003959">
    <property type="entry name" value="ATPase_AAA_core"/>
</dbReference>
<evidence type="ECO:0000256" key="1">
    <source>
        <dbReference type="ARBA" id="ARBA00001947"/>
    </source>
</evidence>
<dbReference type="GO" id="GO:0004176">
    <property type="term" value="F:ATP-dependent peptidase activity"/>
    <property type="evidence" value="ECO:0007669"/>
    <property type="project" value="InterPro"/>
</dbReference>
<keyword evidence="7" id="KW-0645">Protease</keyword>
<dbReference type="SMART" id="SM00382">
    <property type="entry name" value="AAA"/>
    <property type="match status" value="1"/>
</dbReference>
<dbReference type="Pfam" id="PF00004">
    <property type="entry name" value="AAA"/>
    <property type="match status" value="1"/>
</dbReference>
<keyword evidence="22" id="KW-1185">Reference proteome</keyword>
<dbReference type="FunFam" id="1.20.58.760:FF:000006">
    <property type="entry name" value="ATP-dependent zinc metalloprotease FTSH 7, chloroplastic"/>
    <property type="match status" value="1"/>
</dbReference>
<keyword evidence="8" id="KW-0812">Transmembrane</keyword>
<evidence type="ECO:0000313" key="23">
    <source>
        <dbReference type="RefSeq" id="XP_022964786.1"/>
    </source>
</evidence>
<dbReference type="KEGG" id="cmos:111464787"/>
<evidence type="ECO:0000256" key="19">
    <source>
        <dbReference type="ARBA" id="ARBA00060401"/>
    </source>
</evidence>
<evidence type="ECO:0000256" key="11">
    <source>
        <dbReference type="ARBA" id="ARBA00022801"/>
    </source>
</evidence>
<feature type="compositionally biased region" description="Basic residues" evidence="20">
    <location>
        <begin position="126"/>
        <end position="135"/>
    </location>
</feature>
<dbReference type="InterPro" id="IPR011546">
    <property type="entry name" value="Pept_M41_FtsH_extracell"/>
</dbReference>
<accession>A0A6J1HIN5</accession>
<evidence type="ECO:0000256" key="15">
    <source>
        <dbReference type="ARBA" id="ARBA00022989"/>
    </source>
</evidence>
<evidence type="ECO:0000256" key="18">
    <source>
        <dbReference type="ARBA" id="ARBA00023136"/>
    </source>
</evidence>
<dbReference type="Pfam" id="PF06480">
    <property type="entry name" value="FtsH_ext"/>
    <property type="match status" value="1"/>
</dbReference>
<keyword evidence="18" id="KW-0472">Membrane</keyword>
<keyword evidence="6" id="KW-0934">Plastid</keyword>
<evidence type="ECO:0000313" key="22">
    <source>
        <dbReference type="Proteomes" id="UP000504609"/>
    </source>
</evidence>
<keyword evidence="10" id="KW-0547">Nucleotide-binding</keyword>
<evidence type="ECO:0000256" key="12">
    <source>
        <dbReference type="ARBA" id="ARBA00022833"/>
    </source>
</evidence>
<dbReference type="InterPro" id="IPR041569">
    <property type="entry name" value="AAA_lid_3"/>
</dbReference>
<dbReference type="Pfam" id="PF01434">
    <property type="entry name" value="Peptidase_M41"/>
    <property type="match status" value="1"/>
</dbReference>
<name>A0A6J1HIN5_CUCMO</name>
<dbReference type="FunFam" id="3.40.50.300:FF:000352">
    <property type="entry name" value="ATP-dependent zinc metalloprotease FTSH 7, chloroplastic"/>
    <property type="match status" value="1"/>
</dbReference>
<keyword evidence="13" id="KW-0067">ATP-binding</keyword>
<feature type="region of interest" description="Disordered" evidence="20">
    <location>
        <begin position="91"/>
        <end position="137"/>
    </location>
</feature>
<keyword evidence="17" id="KW-0793">Thylakoid</keyword>
<evidence type="ECO:0000256" key="17">
    <source>
        <dbReference type="ARBA" id="ARBA00023078"/>
    </source>
</evidence>
<dbReference type="Proteomes" id="UP000504609">
    <property type="component" value="Unplaced"/>
</dbReference>
<feature type="compositionally biased region" description="Polar residues" evidence="20">
    <location>
        <begin position="109"/>
        <end position="125"/>
    </location>
</feature>
<evidence type="ECO:0000256" key="4">
    <source>
        <dbReference type="ARBA" id="ARBA00010550"/>
    </source>
</evidence>
<comment type="cofactor">
    <cofactor evidence="1">
        <name>Zn(2+)</name>
        <dbReference type="ChEBI" id="CHEBI:29105"/>
    </cofactor>
</comment>
<reference evidence="23 24" key="1">
    <citation type="submission" date="2025-04" db="UniProtKB">
        <authorList>
            <consortium name="RefSeq"/>
        </authorList>
    </citation>
    <scope>IDENTIFICATION</scope>
    <source>
        <tissue evidence="23 24">Young leaves</tissue>
    </source>
</reference>
<evidence type="ECO:0000256" key="6">
    <source>
        <dbReference type="ARBA" id="ARBA00022640"/>
    </source>
</evidence>
<keyword evidence="9" id="KW-0479">Metal-binding</keyword>
<evidence type="ECO:0000256" key="7">
    <source>
        <dbReference type="ARBA" id="ARBA00022670"/>
    </source>
</evidence>
<dbReference type="RefSeq" id="XP_022964786.1">
    <property type="nucleotide sequence ID" value="XM_023109018.1"/>
</dbReference>
<keyword evidence="14" id="KW-0809">Transit peptide</keyword>
<dbReference type="Gene3D" id="1.10.8.60">
    <property type="match status" value="1"/>
</dbReference>
<evidence type="ECO:0000313" key="24">
    <source>
        <dbReference type="RefSeq" id="XP_022964787.1"/>
    </source>
</evidence>
<dbReference type="PROSITE" id="PS00674">
    <property type="entry name" value="AAA"/>
    <property type="match status" value="1"/>
</dbReference>
<keyword evidence="16" id="KW-0482">Metalloprotease</keyword>
<evidence type="ECO:0000256" key="16">
    <source>
        <dbReference type="ARBA" id="ARBA00023049"/>
    </source>
</evidence>
<evidence type="ECO:0000256" key="20">
    <source>
        <dbReference type="SAM" id="MobiDB-lite"/>
    </source>
</evidence>
<comment type="function">
    <text evidence="2">Probable ATP-dependent zinc metallopeptidase.</text>
</comment>
<dbReference type="Pfam" id="PF17862">
    <property type="entry name" value="AAA_lid_3"/>
    <property type="match status" value="1"/>
</dbReference>
<dbReference type="GO" id="GO:0006508">
    <property type="term" value="P:proteolysis"/>
    <property type="evidence" value="ECO:0007669"/>
    <property type="project" value="UniProtKB-KW"/>
</dbReference>
<dbReference type="HAMAP" id="MF_01458">
    <property type="entry name" value="FtsH"/>
    <property type="match status" value="1"/>
</dbReference>
<comment type="subcellular location">
    <subcellularLocation>
        <location evidence="19">Plastid</location>
        <location evidence="19">Chloroplast thylakoid membrane</location>
        <topology evidence="19">Multi-pass membrane protein</topology>
        <orientation evidence="19">Stromal side</orientation>
    </subcellularLocation>
</comment>
<dbReference type="InterPro" id="IPR037219">
    <property type="entry name" value="Peptidase_M41-like"/>
</dbReference>
<dbReference type="SUPFAM" id="SSF52540">
    <property type="entry name" value="P-loop containing nucleoside triphosphate hydrolases"/>
    <property type="match status" value="1"/>
</dbReference>
<dbReference type="Gene3D" id="1.20.58.760">
    <property type="entry name" value="Peptidase M41"/>
    <property type="match status" value="1"/>
</dbReference>
<keyword evidence="15" id="KW-1133">Transmembrane helix</keyword>
<dbReference type="GO" id="GO:0016887">
    <property type="term" value="F:ATP hydrolysis activity"/>
    <property type="evidence" value="ECO:0007669"/>
    <property type="project" value="InterPro"/>
</dbReference>
<dbReference type="NCBIfam" id="TIGR01241">
    <property type="entry name" value="FtsH_fam"/>
    <property type="match status" value="1"/>
</dbReference>
<dbReference type="Gene3D" id="3.30.720.210">
    <property type="match status" value="1"/>
</dbReference>
<dbReference type="GO" id="GO:0005524">
    <property type="term" value="F:ATP binding"/>
    <property type="evidence" value="ECO:0007669"/>
    <property type="project" value="UniProtKB-KW"/>
</dbReference>
<evidence type="ECO:0000256" key="8">
    <source>
        <dbReference type="ARBA" id="ARBA00022692"/>
    </source>
</evidence>
<dbReference type="InterPro" id="IPR005936">
    <property type="entry name" value="FtsH"/>
</dbReference>
<evidence type="ECO:0000256" key="10">
    <source>
        <dbReference type="ARBA" id="ARBA00022741"/>
    </source>
</evidence>
<keyword evidence="11" id="KW-0378">Hydrolase</keyword>
<dbReference type="Gene3D" id="3.40.50.300">
    <property type="entry name" value="P-loop containing nucleotide triphosphate hydrolases"/>
    <property type="match status" value="1"/>
</dbReference>
<sequence length="828" mass="90274">MTSVESLSPVIRTRFHLDSNCNLRCWNGLGVLRYKSRVYHQNSNRFVPNSVPLPSVKLYRLGPSKNSDRFNIWGGFAGKFGSRNIKICANDRDSDSTGGSGEKSEAKPSETQGVSKNTTDSGSSSNRRKEKHRKGGGWWWSKGGKWRWQPIVQAQEIGVLLLQLGILVFVMRLVRPGIPLPGSEPRTTTTFVSVPYSDFLSKINSNNVQKVEVDGVNIMFKLKSEPGTQESEIISGSKLQESDSLIRSVNPTKRIVYTTTRPSDIKTPYDKMFENAVEFGSPDKRSNGFLNSALIALFYVVVLAGLLHRFPVNFSQHTAGQIRNRKSRGSGGSKISEQVESITFADVAGVDEAKEELEEIVEFLRSPDRYIRLGARPPRGVLLVGLPGTGKTLLAKAVAGEAEVPFISCSASEFVELYVGMGASRVRDLFARAKKEAPSIIFIDEIDAVAKSRDGKFRIVSNDEREQTLNQLLTEMDGFDSNAAVIVLGATNRSDILDPALRRPGRFDRVVMVETPDRTGREAILKVHVTKKDLPLADDVNLFDIASMTTGFTGADLANLVNEAALLAGRQSKNVVEKEDFIQAVERSIAGIEKKTAKLQGSEKTVVARHEAGHAVVGTAVANLIPGQPRVEKLSILPRSGGALGFTYIPPTNEDRYLLFIDELRGRLVTLLGGRAAEEVAFSGRISTGALDDIKRATDMAYKAVAEYGLNQTIGPVSMATLAGGGIDESGGAAPWGRDQQGHLVDLVQREVKALLQSALEIALSVVRANPAVLEGLGAHLEEKEKVEGEELQEWLRMVVAPKELTIFVRGNQESLLPVQSVNSAPAS</sequence>
<dbReference type="SUPFAM" id="SSF140990">
    <property type="entry name" value="FtsH protease domain-like"/>
    <property type="match status" value="1"/>
</dbReference>
<dbReference type="InterPro" id="IPR027417">
    <property type="entry name" value="P-loop_NTPase"/>
</dbReference>
<dbReference type="AlphaFoldDB" id="A0A6J1HIN5"/>
<evidence type="ECO:0000256" key="2">
    <source>
        <dbReference type="ARBA" id="ARBA00003497"/>
    </source>
</evidence>
<dbReference type="GO" id="GO:0009535">
    <property type="term" value="C:chloroplast thylakoid membrane"/>
    <property type="evidence" value="ECO:0007669"/>
    <property type="project" value="UniProtKB-SubCell"/>
</dbReference>
<dbReference type="PANTHER" id="PTHR23076">
    <property type="entry name" value="METALLOPROTEASE M41 FTSH"/>
    <property type="match status" value="1"/>
</dbReference>
<organism evidence="22 24">
    <name type="scientific">Cucurbita moschata</name>
    <name type="common">Winter crookneck squash</name>
    <name type="synonym">Cucurbita pepo var. moschata</name>
    <dbReference type="NCBI Taxonomy" id="3662"/>
    <lineage>
        <taxon>Eukaryota</taxon>
        <taxon>Viridiplantae</taxon>
        <taxon>Streptophyta</taxon>
        <taxon>Embryophyta</taxon>
        <taxon>Tracheophyta</taxon>
        <taxon>Spermatophyta</taxon>
        <taxon>Magnoliopsida</taxon>
        <taxon>eudicotyledons</taxon>
        <taxon>Gunneridae</taxon>
        <taxon>Pentapetalae</taxon>
        <taxon>rosids</taxon>
        <taxon>fabids</taxon>
        <taxon>Cucurbitales</taxon>
        <taxon>Cucurbitaceae</taxon>
        <taxon>Cucurbiteae</taxon>
        <taxon>Cucurbita</taxon>
    </lineage>
</organism>
<feature type="domain" description="AAA+ ATPase" evidence="21">
    <location>
        <begin position="377"/>
        <end position="517"/>
    </location>
</feature>
<gene>
    <name evidence="23 24" type="primary">LOC111464787</name>
</gene>
<dbReference type="GO" id="GO:0008270">
    <property type="term" value="F:zinc ion binding"/>
    <property type="evidence" value="ECO:0007669"/>
    <property type="project" value="InterPro"/>
</dbReference>
<protein>
    <submittedName>
        <fullName evidence="23 24">ATP-dependent zinc metalloprotease FTSH 9, chloroplastic-like isoform X1</fullName>
    </submittedName>
</protein>
<keyword evidence="5" id="KW-0150">Chloroplast</keyword>
<dbReference type="InterPro" id="IPR000642">
    <property type="entry name" value="Peptidase_M41"/>
</dbReference>
<evidence type="ECO:0000256" key="13">
    <source>
        <dbReference type="ARBA" id="ARBA00022840"/>
    </source>
</evidence>
<dbReference type="InterPro" id="IPR003960">
    <property type="entry name" value="ATPase_AAA_CS"/>
</dbReference>
<dbReference type="InterPro" id="IPR003593">
    <property type="entry name" value="AAA+_ATPase"/>
</dbReference>
<dbReference type="CDD" id="cd19501">
    <property type="entry name" value="RecA-like_FtsH"/>
    <property type="match status" value="1"/>
</dbReference>
<keyword evidence="12" id="KW-0862">Zinc</keyword>
<comment type="similarity">
    <text evidence="3">In the C-terminal section; belongs to the peptidase M41 family.</text>
</comment>
<evidence type="ECO:0000259" key="21">
    <source>
        <dbReference type="SMART" id="SM00382"/>
    </source>
</evidence>
<dbReference type="FunFam" id="1.10.8.60:FF:000001">
    <property type="entry name" value="ATP-dependent zinc metalloprotease FtsH"/>
    <property type="match status" value="1"/>
</dbReference>
<evidence type="ECO:0000256" key="9">
    <source>
        <dbReference type="ARBA" id="ARBA00022723"/>
    </source>
</evidence>
<dbReference type="GO" id="GO:0004222">
    <property type="term" value="F:metalloendopeptidase activity"/>
    <property type="evidence" value="ECO:0007669"/>
    <property type="project" value="InterPro"/>
</dbReference>
<dbReference type="GeneID" id="111464787"/>
<dbReference type="PANTHER" id="PTHR23076:SF49">
    <property type="entry name" value="ATP-DEPENDENT ZINC METALLOPROTEASE FTSH 7, CHLOROPLASTIC"/>
    <property type="match status" value="1"/>
</dbReference>
<evidence type="ECO:0000256" key="5">
    <source>
        <dbReference type="ARBA" id="ARBA00022528"/>
    </source>
</evidence>
<proteinExistence type="inferred from homology"/>
<dbReference type="RefSeq" id="XP_022964787.1">
    <property type="nucleotide sequence ID" value="XM_023109019.1"/>
</dbReference>
<evidence type="ECO:0000256" key="14">
    <source>
        <dbReference type="ARBA" id="ARBA00022946"/>
    </source>
</evidence>